<protein>
    <submittedName>
        <fullName evidence="2">DUF4392 domain-containing protein</fullName>
    </submittedName>
</protein>
<reference evidence="2" key="1">
    <citation type="submission" date="2022-12" db="EMBL/GenBank/DDBJ databases">
        <title>Marinomonas 15G1-11 sp. nov, isolated from marine algae.</title>
        <authorList>
            <person name="Butt M."/>
            <person name="Choi D.G."/>
            <person name="Kim J.M."/>
            <person name="Lee J.K."/>
            <person name="Baek J.H."/>
            <person name="Jeon C.O."/>
        </authorList>
    </citation>
    <scope>NUCLEOTIDE SEQUENCE</scope>
    <source>
        <strain evidence="2">15G1-11</strain>
    </source>
</reference>
<dbReference type="RefSeq" id="WP_269125296.1">
    <property type="nucleotide sequence ID" value="NZ_JAPUBN010000015.1"/>
</dbReference>
<dbReference type="PANTHER" id="PTHR32022">
    <property type="entry name" value="D-GLUTAMATE CYCLASE, MITOCHONDRIAL"/>
    <property type="match status" value="1"/>
</dbReference>
<dbReference type="Gene3D" id="3.90.1640.20">
    <property type="entry name" value="TON_0340"/>
    <property type="match status" value="1"/>
</dbReference>
<dbReference type="PANTHER" id="PTHR32022:SF10">
    <property type="entry name" value="D-GLUTAMATE CYCLASE, MITOCHONDRIAL"/>
    <property type="match status" value="1"/>
</dbReference>
<name>A0ABT4JUF1_9GAMM</name>
<organism evidence="2 3">
    <name type="scientific">Marinomonas phaeophyticola</name>
    <dbReference type="NCBI Taxonomy" id="3004091"/>
    <lineage>
        <taxon>Bacteria</taxon>
        <taxon>Pseudomonadati</taxon>
        <taxon>Pseudomonadota</taxon>
        <taxon>Gammaproteobacteria</taxon>
        <taxon>Oceanospirillales</taxon>
        <taxon>Oceanospirillaceae</taxon>
        <taxon>Marinomonas</taxon>
    </lineage>
</organism>
<proteinExistence type="predicted"/>
<gene>
    <name evidence="2" type="ORF">O1D97_10240</name>
</gene>
<evidence type="ECO:0000313" key="3">
    <source>
        <dbReference type="Proteomes" id="UP001149719"/>
    </source>
</evidence>
<dbReference type="Proteomes" id="UP001149719">
    <property type="component" value="Unassembled WGS sequence"/>
</dbReference>
<keyword evidence="3" id="KW-1185">Reference proteome</keyword>
<sequence>MTDNLESMSIAIENALVARNLRGMASVRPSLKPGYCLRAAKTLFSAKGVVLIGTGFPVTDTFETDGPLGAIALYQALEAVGSTPYIVCGAPLSKALRDDYRIVEIEVGKHAYQAQEAKAVLDDLKPSVVLSIERPGQAEDGNYYNMRGEDISARTACYDTFMKQASCPTIAIGDGGNEIGMGNVAQALKSLDIVAAQTGCDELLVADVSNWGGYGLIAIMGYLENRDLLAEFEPVVTLQYLSKLGSVDGVTRLNQLTEDGLDSSVGDEVILELRKLTGFDVSNKTK</sequence>
<evidence type="ECO:0000259" key="1">
    <source>
        <dbReference type="Pfam" id="PF14336"/>
    </source>
</evidence>
<feature type="domain" description="D-glutamate cyclase-like C-terminal" evidence="1">
    <location>
        <begin position="17"/>
        <end position="274"/>
    </location>
</feature>
<evidence type="ECO:0000313" key="2">
    <source>
        <dbReference type="EMBL" id="MCZ2722022.1"/>
    </source>
</evidence>
<dbReference type="Pfam" id="PF14336">
    <property type="entry name" value="GLUCM-like_C"/>
    <property type="match status" value="1"/>
</dbReference>
<accession>A0ABT4JUF1</accession>
<comment type="caution">
    <text evidence="2">The sequence shown here is derived from an EMBL/GenBank/DDBJ whole genome shotgun (WGS) entry which is preliminary data.</text>
</comment>
<dbReference type="InterPro" id="IPR025504">
    <property type="entry name" value="GLUCM_C"/>
</dbReference>
<dbReference type="EMBL" id="JAPUBN010000015">
    <property type="protein sequence ID" value="MCZ2722022.1"/>
    <property type="molecule type" value="Genomic_DNA"/>
</dbReference>